<dbReference type="Proteomes" id="UP000005426">
    <property type="component" value="Unassembled WGS sequence"/>
</dbReference>
<dbReference type="eggNOG" id="ENOG502RK7A">
    <property type="taxonomic scope" value="Eukaryota"/>
</dbReference>
<dbReference type="GeneID" id="25786192"/>
<dbReference type="OMA" id="ECRHKCK"/>
<evidence type="ECO:0000313" key="1">
    <source>
        <dbReference type="EMBL" id="EHK45992.1"/>
    </source>
</evidence>
<sequence length="144" mass="16966">MCTFFWCYVLCPCPYEKDCALAINRIVYWAGQWRHRTGKQAPVPNSGTACERQKQMFGQDAEPSWGCSVRRLIDWMVELTFVIDSAPCAECSHKCKARFDKRMEEERQSREDGRREETVSYGAPNSWLSWQSMRRPYCFWRLSG</sequence>
<protein>
    <submittedName>
        <fullName evidence="1">Uncharacterized protein</fullName>
    </submittedName>
</protein>
<gene>
    <name evidence="1" type="ORF">TRIATDRAFT_88627</name>
</gene>
<reference evidence="1 2" key="1">
    <citation type="journal article" date="2011" name="Genome Biol.">
        <title>Comparative genome sequence analysis underscores mycoparasitism as the ancestral life style of Trichoderma.</title>
        <authorList>
            <person name="Kubicek C.P."/>
            <person name="Herrera-Estrella A."/>
            <person name="Seidl-Seiboth V."/>
            <person name="Martinez D.A."/>
            <person name="Druzhinina I.S."/>
            <person name="Thon M."/>
            <person name="Zeilinger S."/>
            <person name="Casas-Flores S."/>
            <person name="Horwitz B.A."/>
            <person name="Mukherjee P.K."/>
            <person name="Mukherjee M."/>
            <person name="Kredics L."/>
            <person name="Alcaraz L.D."/>
            <person name="Aerts A."/>
            <person name="Antal Z."/>
            <person name="Atanasova L."/>
            <person name="Cervantes-Badillo M.G."/>
            <person name="Challacombe J."/>
            <person name="Chertkov O."/>
            <person name="McCluskey K."/>
            <person name="Coulpier F."/>
            <person name="Deshpande N."/>
            <person name="von Doehren H."/>
            <person name="Ebbole D.J."/>
            <person name="Esquivel-Naranjo E.U."/>
            <person name="Fekete E."/>
            <person name="Flipphi M."/>
            <person name="Glaser F."/>
            <person name="Gomez-Rodriguez E.Y."/>
            <person name="Gruber S."/>
            <person name="Han C."/>
            <person name="Henrissat B."/>
            <person name="Hermosa R."/>
            <person name="Hernandez-Onate M."/>
            <person name="Karaffa L."/>
            <person name="Kosti I."/>
            <person name="Le Crom S."/>
            <person name="Lindquist E."/>
            <person name="Lucas S."/>
            <person name="Luebeck M."/>
            <person name="Luebeck P.S."/>
            <person name="Margeot A."/>
            <person name="Metz B."/>
            <person name="Misra M."/>
            <person name="Nevalainen H."/>
            <person name="Omann M."/>
            <person name="Packer N."/>
            <person name="Perrone G."/>
            <person name="Uresti-Rivera E.E."/>
            <person name="Salamov A."/>
            <person name="Schmoll M."/>
            <person name="Seiboth B."/>
            <person name="Shapiro H."/>
            <person name="Sukno S."/>
            <person name="Tamayo-Ramos J.A."/>
            <person name="Tisch D."/>
            <person name="Wiest A."/>
            <person name="Wilkinson H.H."/>
            <person name="Zhang M."/>
            <person name="Coutinho P.M."/>
            <person name="Kenerley C.M."/>
            <person name="Monte E."/>
            <person name="Baker S.E."/>
            <person name="Grigoriev I.V."/>
        </authorList>
    </citation>
    <scope>NUCLEOTIDE SEQUENCE [LARGE SCALE GENOMIC DNA]</scope>
    <source>
        <strain evidence="2">ATCC 20476 / IMI 206040</strain>
    </source>
</reference>
<dbReference type="KEGG" id="tatv:25786192"/>
<keyword evidence="2" id="KW-1185">Reference proteome</keyword>
<name>G9NTF0_HYPAI</name>
<dbReference type="AlphaFoldDB" id="G9NTF0"/>
<dbReference type="OrthoDB" id="4874074at2759"/>
<evidence type="ECO:0000313" key="2">
    <source>
        <dbReference type="Proteomes" id="UP000005426"/>
    </source>
</evidence>
<organism evidence="1 2">
    <name type="scientific">Hypocrea atroviridis (strain ATCC 20476 / IMI 206040)</name>
    <name type="common">Trichoderma atroviride</name>
    <dbReference type="NCBI Taxonomy" id="452589"/>
    <lineage>
        <taxon>Eukaryota</taxon>
        <taxon>Fungi</taxon>
        <taxon>Dikarya</taxon>
        <taxon>Ascomycota</taxon>
        <taxon>Pezizomycotina</taxon>
        <taxon>Sordariomycetes</taxon>
        <taxon>Hypocreomycetidae</taxon>
        <taxon>Hypocreales</taxon>
        <taxon>Hypocreaceae</taxon>
        <taxon>Trichoderma</taxon>
    </lineage>
</organism>
<comment type="caution">
    <text evidence="1">The sequence shown here is derived from an EMBL/GenBank/DDBJ whole genome shotgun (WGS) entry which is preliminary data.</text>
</comment>
<dbReference type="EMBL" id="ABDG02000023">
    <property type="protein sequence ID" value="EHK45992.1"/>
    <property type="molecule type" value="Genomic_DNA"/>
</dbReference>
<dbReference type="HOGENOM" id="CLU_2038390_0_0_1"/>
<accession>G9NTF0</accession>
<proteinExistence type="predicted"/>